<dbReference type="EMBL" id="AFYH01157198">
    <property type="status" value="NOT_ANNOTATED_CDS"/>
    <property type="molecule type" value="Genomic_DNA"/>
</dbReference>
<dbReference type="PROSITE" id="PS00135">
    <property type="entry name" value="TRYPSIN_SER"/>
    <property type="match status" value="1"/>
</dbReference>
<evidence type="ECO:0000256" key="6">
    <source>
        <dbReference type="ARBA" id="ARBA00022525"/>
    </source>
</evidence>
<dbReference type="SUPFAM" id="SSF57440">
    <property type="entry name" value="Kringle-like"/>
    <property type="match status" value="1"/>
</dbReference>
<keyword evidence="6" id="KW-0964">Secreted</keyword>
<gene>
    <name evidence="23" type="primary">LOC102366984</name>
</gene>
<evidence type="ECO:0000256" key="18">
    <source>
        <dbReference type="RuleBase" id="RU363034"/>
    </source>
</evidence>
<dbReference type="GeneTree" id="ENSGT00940000164426"/>
<dbReference type="EMBL" id="AFYH01157200">
    <property type="status" value="NOT_ANNOTATED_CDS"/>
    <property type="molecule type" value="Genomic_DNA"/>
</dbReference>
<sequence length="469" mass="53375">CLNGGSCVRHEYFPTYSYCLCPKGFSGRHCETDTRTQCYEDNGEDYRGTATLTESGKECLWWNSNHVAQKFYSAYNSDALQLGLGKHNYCRNPDRSKKPWCYVRRRGYITYNYCDIPKCDSNPDDSVYSNAFKQFIGSCFVKVKSDKFFRGASTSDPPPGTQSPSKQFPKLDSPMYCKLKKLNKKKKLGPKQRLFFDLLVLSASSCGQRKFKIFKIVGGERAALESQPWIAAIFQYNHRMKRDFFSCGGSLIDSCWVLTAAHCFPDYFPRNDFSVILGKSALNETDAHKEQRFQVERIVLHPEYDDSNDSYNNDIALLKLKSTAGKCALETNYVRPVCLPPEGLSLKDGWQCEIAGYGKEKYSHWYYSQKLKEATIELISQETCKTEDYYGSKITDNMLCAGHPQWKVDSCKGDSGGPMVCEKDNRMILYGIISWGDGCGKKNKPGVYTRVTRYNTWIQQNVNQGVGPS</sequence>
<dbReference type="Gene3D" id="2.40.10.10">
    <property type="entry name" value="Trypsin-like serine proteases"/>
    <property type="match status" value="2"/>
</dbReference>
<dbReference type="FunFam" id="2.40.10.10:FF:000003">
    <property type="entry name" value="Transmembrane serine protease 3"/>
    <property type="match status" value="1"/>
</dbReference>
<dbReference type="PRINTS" id="PR00018">
    <property type="entry name" value="KRINGLE"/>
</dbReference>
<reference evidence="23" key="2">
    <citation type="submission" date="2025-08" db="UniProtKB">
        <authorList>
            <consortium name="Ensembl"/>
        </authorList>
    </citation>
    <scope>IDENTIFICATION</scope>
</reference>
<evidence type="ECO:0000256" key="8">
    <source>
        <dbReference type="ARBA" id="ARBA00022572"/>
    </source>
</evidence>
<dbReference type="GO" id="GO:0005615">
    <property type="term" value="C:extracellular space"/>
    <property type="evidence" value="ECO:0007669"/>
    <property type="project" value="TreeGrafter"/>
</dbReference>
<feature type="domain" description="Peptidase S1" evidence="22">
    <location>
        <begin position="216"/>
        <end position="463"/>
    </location>
</feature>
<dbReference type="InterPro" id="IPR001254">
    <property type="entry name" value="Trypsin_dom"/>
</dbReference>
<dbReference type="Pfam" id="PF00051">
    <property type="entry name" value="Kringle"/>
    <property type="match status" value="1"/>
</dbReference>
<evidence type="ECO:0000256" key="15">
    <source>
        <dbReference type="ARBA" id="ARBA00023202"/>
    </source>
</evidence>
<reference evidence="23" key="3">
    <citation type="submission" date="2025-09" db="UniProtKB">
        <authorList>
            <consortium name="Ensembl"/>
        </authorList>
    </citation>
    <scope>IDENTIFICATION</scope>
</reference>
<dbReference type="PROSITE" id="PS00022">
    <property type="entry name" value="EGF_1"/>
    <property type="match status" value="1"/>
</dbReference>
<dbReference type="PROSITE" id="PS01186">
    <property type="entry name" value="EGF_2"/>
    <property type="match status" value="1"/>
</dbReference>
<dbReference type="SMART" id="SM00130">
    <property type="entry name" value="KR"/>
    <property type="match status" value="1"/>
</dbReference>
<evidence type="ECO:0000256" key="2">
    <source>
        <dbReference type="ARBA" id="ARBA00004018"/>
    </source>
</evidence>
<evidence type="ECO:0000256" key="4">
    <source>
        <dbReference type="ARBA" id="ARBA00013183"/>
    </source>
</evidence>
<dbReference type="PROSITE" id="PS00021">
    <property type="entry name" value="KRINGLE_1"/>
    <property type="match status" value="1"/>
</dbReference>
<evidence type="ECO:0000313" key="23">
    <source>
        <dbReference type="Ensembl" id="ENSLACP00000010869.1"/>
    </source>
</evidence>
<dbReference type="InterPro" id="IPR038178">
    <property type="entry name" value="Kringle_sf"/>
</dbReference>
<evidence type="ECO:0000259" key="22">
    <source>
        <dbReference type="PROSITE" id="PS50240"/>
    </source>
</evidence>
<dbReference type="CDD" id="cd00190">
    <property type="entry name" value="Tryp_SPc"/>
    <property type="match status" value="1"/>
</dbReference>
<evidence type="ECO:0000256" key="19">
    <source>
        <dbReference type="SAM" id="MobiDB-lite"/>
    </source>
</evidence>
<dbReference type="Ensembl" id="ENSLACT00000010949.1">
    <property type="protein sequence ID" value="ENSLACP00000010869.1"/>
    <property type="gene ID" value="ENSLACG00000009566.1"/>
</dbReference>
<protein>
    <recommendedName>
        <fullName evidence="5">Urokinase-type plasminogen activator</fullName>
        <ecNumber evidence="4">3.4.21.73</ecNumber>
    </recommendedName>
</protein>
<dbReference type="InterPro" id="IPR043504">
    <property type="entry name" value="Peptidase_S1_PA_chymotrypsin"/>
</dbReference>
<dbReference type="Bgee" id="ENSLACG00000009566">
    <property type="expression patterns" value="Expressed in pelvic fin and 2 other cell types or tissues"/>
</dbReference>
<evidence type="ECO:0000256" key="11">
    <source>
        <dbReference type="ARBA" id="ARBA00022801"/>
    </source>
</evidence>
<keyword evidence="10" id="KW-0732">Signal</keyword>
<keyword evidence="12 18" id="KW-0720">Serine protease</keyword>
<comment type="caution">
    <text evidence="16">Lacks conserved residue(s) required for the propagation of feature annotation.</text>
</comment>
<keyword evidence="9 18" id="KW-0645">Protease</keyword>
<dbReference type="PANTHER" id="PTHR24264">
    <property type="entry name" value="TRYPSIN-RELATED"/>
    <property type="match status" value="1"/>
</dbReference>
<comment type="catalytic activity">
    <reaction evidence="1">
        <text>Specific cleavage of Arg-|-Val bond in plasminogen to form plasmin.</text>
        <dbReference type="EC" id="3.4.21.73"/>
    </reaction>
</comment>
<dbReference type="SMART" id="SM00020">
    <property type="entry name" value="Tryp_SPc"/>
    <property type="match status" value="1"/>
</dbReference>
<dbReference type="PANTHER" id="PTHR24264:SF38">
    <property type="entry name" value="UROKINASE-TYPE PLASMINOGEN ACTIVATOR"/>
    <property type="match status" value="1"/>
</dbReference>
<evidence type="ECO:0000313" key="24">
    <source>
        <dbReference type="Proteomes" id="UP000008672"/>
    </source>
</evidence>
<evidence type="ECO:0000256" key="13">
    <source>
        <dbReference type="ARBA" id="ARBA00023145"/>
    </source>
</evidence>
<evidence type="ECO:0000256" key="3">
    <source>
        <dbReference type="ARBA" id="ARBA00004613"/>
    </source>
</evidence>
<organism evidence="23 24">
    <name type="scientific">Latimeria chalumnae</name>
    <name type="common">Coelacanth</name>
    <dbReference type="NCBI Taxonomy" id="7897"/>
    <lineage>
        <taxon>Eukaryota</taxon>
        <taxon>Metazoa</taxon>
        <taxon>Chordata</taxon>
        <taxon>Craniata</taxon>
        <taxon>Vertebrata</taxon>
        <taxon>Euteleostomi</taxon>
        <taxon>Coelacanthiformes</taxon>
        <taxon>Coelacanthidae</taxon>
        <taxon>Latimeria</taxon>
    </lineage>
</organism>
<evidence type="ECO:0000256" key="12">
    <source>
        <dbReference type="ARBA" id="ARBA00022825"/>
    </source>
</evidence>
<evidence type="ECO:0000256" key="10">
    <source>
        <dbReference type="ARBA" id="ARBA00022729"/>
    </source>
</evidence>
<dbReference type="CDD" id="cd00054">
    <property type="entry name" value="EGF_CA"/>
    <property type="match status" value="1"/>
</dbReference>
<dbReference type="Pfam" id="PF00089">
    <property type="entry name" value="Trypsin"/>
    <property type="match status" value="1"/>
</dbReference>
<dbReference type="InterPro" id="IPR000001">
    <property type="entry name" value="Kringle"/>
</dbReference>
<feature type="disulfide bond" evidence="16">
    <location>
        <begin position="21"/>
        <end position="30"/>
    </location>
</feature>
<keyword evidence="14 16" id="KW-1015">Disulfide bond</keyword>
<evidence type="ECO:0000259" key="21">
    <source>
        <dbReference type="PROSITE" id="PS50070"/>
    </source>
</evidence>
<evidence type="ECO:0000256" key="16">
    <source>
        <dbReference type="PROSITE-ProRule" id="PRU00076"/>
    </source>
</evidence>
<name>H3AMJ8_LATCH</name>
<dbReference type="InterPro" id="IPR013806">
    <property type="entry name" value="Kringle-like"/>
</dbReference>
<comment type="function">
    <text evidence="2">Specifically cleaves the zymogen plasminogen to form the active enzyme plasmin.</text>
</comment>
<dbReference type="eggNOG" id="ENOG502QRMI">
    <property type="taxonomic scope" value="Eukaryota"/>
</dbReference>
<feature type="region of interest" description="Disordered" evidence="19">
    <location>
        <begin position="151"/>
        <end position="172"/>
    </location>
</feature>
<comment type="subcellular location">
    <subcellularLocation>
        <location evidence="3">Secreted</location>
    </subcellularLocation>
</comment>
<dbReference type="HOGENOM" id="CLU_006842_18_4_1"/>
<dbReference type="FunFam" id="2.40.20.10:FF:000001">
    <property type="entry name" value="Urokinase-type plasminogen activator"/>
    <property type="match status" value="1"/>
</dbReference>
<dbReference type="InParanoid" id="H3AMJ8"/>
<evidence type="ECO:0000256" key="1">
    <source>
        <dbReference type="ARBA" id="ARBA00000942"/>
    </source>
</evidence>
<dbReference type="PROSITE" id="PS50240">
    <property type="entry name" value="TRYPSIN_DOM"/>
    <property type="match status" value="1"/>
</dbReference>
<reference evidence="24" key="1">
    <citation type="submission" date="2011-08" db="EMBL/GenBank/DDBJ databases">
        <title>The draft genome of Latimeria chalumnae.</title>
        <authorList>
            <person name="Di Palma F."/>
            <person name="Alfoldi J."/>
            <person name="Johnson J."/>
            <person name="Berlin A."/>
            <person name="Gnerre S."/>
            <person name="Jaffe D."/>
            <person name="MacCallum I."/>
            <person name="Young S."/>
            <person name="Walker B.J."/>
            <person name="Lander E."/>
            <person name="Lindblad-Toh K."/>
        </authorList>
    </citation>
    <scope>NUCLEOTIDE SEQUENCE [LARGE SCALE GENOMIC DNA]</scope>
    <source>
        <strain evidence="24">Wild caught</strain>
    </source>
</reference>
<dbReference type="GO" id="GO:0033993">
    <property type="term" value="P:response to lipid"/>
    <property type="evidence" value="ECO:0007669"/>
    <property type="project" value="UniProtKB-ARBA"/>
</dbReference>
<dbReference type="InterPro" id="IPR033116">
    <property type="entry name" value="TRYPSIN_SER"/>
</dbReference>
<dbReference type="GO" id="GO:0031639">
    <property type="term" value="P:plasminogen activation"/>
    <property type="evidence" value="ECO:0007669"/>
    <property type="project" value="TreeGrafter"/>
</dbReference>
<dbReference type="AlphaFoldDB" id="H3AMJ8"/>
<feature type="domain" description="EGF-like" evidence="20">
    <location>
        <begin position="1"/>
        <end position="31"/>
    </location>
</feature>
<dbReference type="CDD" id="cd00108">
    <property type="entry name" value="KR"/>
    <property type="match status" value="1"/>
</dbReference>
<dbReference type="Proteomes" id="UP000008672">
    <property type="component" value="Unassembled WGS sequence"/>
</dbReference>
<dbReference type="GO" id="GO:1901701">
    <property type="term" value="P:cellular response to oxygen-containing compound"/>
    <property type="evidence" value="ECO:0007669"/>
    <property type="project" value="UniProtKB-ARBA"/>
</dbReference>
<evidence type="ECO:0000256" key="17">
    <source>
        <dbReference type="PROSITE-ProRule" id="PRU00121"/>
    </source>
</evidence>
<dbReference type="SUPFAM" id="SSF50494">
    <property type="entry name" value="Trypsin-like serine proteases"/>
    <property type="match status" value="1"/>
</dbReference>
<dbReference type="GO" id="GO:0004252">
    <property type="term" value="F:serine-type endopeptidase activity"/>
    <property type="evidence" value="ECO:0007669"/>
    <property type="project" value="UniProtKB-EC"/>
</dbReference>
<keyword evidence="8 17" id="KW-0420">Kringle</keyword>
<evidence type="ECO:0000256" key="5">
    <source>
        <dbReference type="ARBA" id="ARBA00019414"/>
    </source>
</evidence>
<feature type="domain" description="Kringle" evidence="21">
    <location>
        <begin position="37"/>
        <end position="119"/>
    </location>
</feature>
<evidence type="ECO:0000256" key="9">
    <source>
        <dbReference type="ARBA" id="ARBA00022670"/>
    </source>
</evidence>
<dbReference type="InterPro" id="IPR000742">
    <property type="entry name" value="EGF"/>
</dbReference>
<keyword evidence="15" id="KW-0617">Plasminogen activation</keyword>
<keyword evidence="7 16" id="KW-0245">EGF-like domain</keyword>
<evidence type="ECO:0000256" key="7">
    <source>
        <dbReference type="ARBA" id="ARBA00022536"/>
    </source>
</evidence>
<dbReference type="InterPro" id="IPR001314">
    <property type="entry name" value="Peptidase_S1A"/>
</dbReference>
<evidence type="ECO:0000256" key="14">
    <source>
        <dbReference type="ARBA" id="ARBA00023157"/>
    </source>
</evidence>
<dbReference type="InterPro" id="IPR050127">
    <property type="entry name" value="Serine_Proteases_S1"/>
</dbReference>
<dbReference type="PROSITE" id="PS50026">
    <property type="entry name" value="EGF_3"/>
    <property type="match status" value="1"/>
</dbReference>
<accession>H3AMJ8</accession>
<dbReference type="GO" id="GO:0033628">
    <property type="term" value="P:regulation of cell adhesion mediated by integrin"/>
    <property type="evidence" value="ECO:0007669"/>
    <property type="project" value="TreeGrafter"/>
</dbReference>
<keyword evidence="11 18" id="KW-0378">Hydrolase</keyword>
<dbReference type="PROSITE" id="PS50070">
    <property type="entry name" value="KRINGLE_2"/>
    <property type="match status" value="1"/>
</dbReference>
<dbReference type="EC" id="3.4.21.73" evidence="4"/>
<keyword evidence="13" id="KW-0865">Zymogen</keyword>
<proteinExistence type="predicted"/>
<dbReference type="Gene3D" id="2.10.25.10">
    <property type="entry name" value="Laminin"/>
    <property type="match status" value="1"/>
</dbReference>
<dbReference type="InterPro" id="IPR018056">
    <property type="entry name" value="Kringle_CS"/>
</dbReference>
<dbReference type="InterPro" id="IPR009003">
    <property type="entry name" value="Peptidase_S1_PA"/>
</dbReference>
<dbReference type="OMA" id="WPWCYVQ"/>
<dbReference type="PRINTS" id="PR00722">
    <property type="entry name" value="CHYMOTRYPSIN"/>
</dbReference>
<dbReference type="EMBL" id="AFYH01157199">
    <property type="status" value="NOT_ANNOTATED_CDS"/>
    <property type="molecule type" value="Genomic_DNA"/>
</dbReference>
<evidence type="ECO:0000259" key="20">
    <source>
        <dbReference type="PROSITE" id="PS50026"/>
    </source>
</evidence>
<keyword evidence="24" id="KW-1185">Reference proteome</keyword>
<dbReference type="PROSITE" id="PS00134">
    <property type="entry name" value="TRYPSIN_HIS"/>
    <property type="match status" value="1"/>
</dbReference>
<dbReference type="STRING" id="7897.ENSLACP00000010869"/>
<dbReference type="InterPro" id="IPR018114">
    <property type="entry name" value="TRYPSIN_HIS"/>
</dbReference>
<dbReference type="Gene3D" id="2.40.20.10">
    <property type="entry name" value="Plasminogen Kringle 4"/>
    <property type="match status" value="1"/>
</dbReference>